<dbReference type="GO" id="GO:0005198">
    <property type="term" value="F:structural molecule activity"/>
    <property type="evidence" value="ECO:0007669"/>
    <property type="project" value="InterPro"/>
</dbReference>
<dbReference type="InParanoid" id="A0A3Q3E4J3"/>
<keyword evidence="11" id="KW-1185">Reference proteome</keyword>
<keyword evidence="7" id="KW-0472">Membrane</keyword>
<dbReference type="Proteomes" id="UP000261660">
    <property type="component" value="Unplaced"/>
</dbReference>
<proteinExistence type="inferred from homology"/>
<evidence type="ECO:0000256" key="3">
    <source>
        <dbReference type="ARBA" id="ARBA00022475"/>
    </source>
</evidence>
<dbReference type="PANTHER" id="PTHR12002">
    <property type="entry name" value="CLAUDIN"/>
    <property type="match status" value="1"/>
</dbReference>
<feature type="chain" id="PRO_5018648954" description="Claudin" evidence="9">
    <location>
        <begin position="18"/>
        <end position="137"/>
    </location>
</feature>
<comment type="function">
    <text evidence="8">Claudins function as major constituents of the tight junction complexes that regulate the permeability of epithelia.</text>
</comment>
<dbReference type="GeneTree" id="ENSGT00940000161769"/>
<reference evidence="10" key="2">
    <citation type="submission" date="2025-09" db="UniProtKB">
        <authorList>
            <consortium name="Ensembl"/>
        </authorList>
    </citation>
    <scope>IDENTIFICATION</scope>
</reference>
<keyword evidence="2 8" id="KW-0796">Tight junction</keyword>
<evidence type="ECO:0000256" key="5">
    <source>
        <dbReference type="ARBA" id="ARBA00022949"/>
    </source>
</evidence>
<keyword evidence="6" id="KW-1133">Transmembrane helix</keyword>
<keyword evidence="3 8" id="KW-1003">Cell membrane</keyword>
<dbReference type="STRING" id="56723.ENSLBEP00000002295"/>
<protein>
    <recommendedName>
        <fullName evidence="8">Claudin</fullName>
    </recommendedName>
</protein>
<dbReference type="InterPro" id="IPR017974">
    <property type="entry name" value="Claudin_CS"/>
</dbReference>
<keyword evidence="5 8" id="KW-0965">Cell junction</keyword>
<evidence type="ECO:0000256" key="4">
    <source>
        <dbReference type="ARBA" id="ARBA00022692"/>
    </source>
</evidence>
<comment type="subcellular location">
    <subcellularLocation>
        <location evidence="8">Cell junction</location>
        <location evidence="8">Tight junction</location>
    </subcellularLocation>
    <subcellularLocation>
        <location evidence="8">Cell membrane</location>
        <topology evidence="8">Multi-pass membrane protein</topology>
    </subcellularLocation>
</comment>
<evidence type="ECO:0000313" key="10">
    <source>
        <dbReference type="Ensembl" id="ENSLBEP00000002295.1"/>
    </source>
</evidence>
<dbReference type="AlphaFoldDB" id="A0A3Q3E4J3"/>
<evidence type="ECO:0000256" key="9">
    <source>
        <dbReference type="SAM" id="SignalP"/>
    </source>
</evidence>
<dbReference type="PROSITE" id="PS01346">
    <property type="entry name" value="CLAUDIN"/>
    <property type="match status" value="1"/>
</dbReference>
<feature type="signal peptide" evidence="9">
    <location>
        <begin position="1"/>
        <end position="17"/>
    </location>
</feature>
<keyword evidence="9" id="KW-0732">Signal</keyword>
<evidence type="ECO:0000313" key="11">
    <source>
        <dbReference type="Proteomes" id="UP000261660"/>
    </source>
</evidence>
<reference evidence="10" key="1">
    <citation type="submission" date="2025-08" db="UniProtKB">
        <authorList>
            <consortium name="Ensembl"/>
        </authorList>
    </citation>
    <scope>IDENTIFICATION</scope>
</reference>
<evidence type="ECO:0000256" key="1">
    <source>
        <dbReference type="ARBA" id="ARBA00008295"/>
    </source>
</evidence>
<accession>A0A3Q3E4J3</accession>
<evidence type="ECO:0000256" key="7">
    <source>
        <dbReference type="ARBA" id="ARBA00023136"/>
    </source>
</evidence>
<name>A0A3Q3E4J3_9LABR</name>
<dbReference type="GO" id="GO:0005886">
    <property type="term" value="C:plasma membrane"/>
    <property type="evidence" value="ECO:0007669"/>
    <property type="project" value="UniProtKB-SubCell"/>
</dbReference>
<dbReference type="InterPro" id="IPR006187">
    <property type="entry name" value="Claudin"/>
</dbReference>
<organism evidence="10 11">
    <name type="scientific">Labrus bergylta</name>
    <name type="common">ballan wrasse</name>
    <dbReference type="NCBI Taxonomy" id="56723"/>
    <lineage>
        <taxon>Eukaryota</taxon>
        <taxon>Metazoa</taxon>
        <taxon>Chordata</taxon>
        <taxon>Craniata</taxon>
        <taxon>Vertebrata</taxon>
        <taxon>Euteleostomi</taxon>
        <taxon>Actinopterygii</taxon>
        <taxon>Neopterygii</taxon>
        <taxon>Teleostei</taxon>
        <taxon>Neoteleostei</taxon>
        <taxon>Acanthomorphata</taxon>
        <taxon>Eupercaria</taxon>
        <taxon>Labriformes</taxon>
        <taxon>Labridae</taxon>
        <taxon>Labrus</taxon>
    </lineage>
</organism>
<sequence>MLAVCLEFLGLALCVTGSLFGMVACGLPTWKVTAFIDSNIVVAQTIMDGLWMSCVVQSTGQMQCKFHDSVLGLPQALQTAGVTEERRDQLRQRGRTALCVCTCLTVCVCRGAACQQARRATAWGPQTSRGPLRAHKL</sequence>
<comment type="similarity">
    <text evidence="1 8">Belongs to the claudin family.</text>
</comment>
<dbReference type="Ensembl" id="ENSLBET00000002427.1">
    <property type="protein sequence ID" value="ENSLBEP00000002295.1"/>
    <property type="gene ID" value="ENSLBEG00000001811.1"/>
</dbReference>
<evidence type="ECO:0000256" key="6">
    <source>
        <dbReference type="ARBA" id="ARBA00022989"/>
    </source>
</evidence>
<dbReference type="Gene3D" id="1.20.140.150">
    <property type="match status" value="1"/>
</dbReference>
<evidence type="ECO:0000256" key="2">
    <source>
        <dbReference type="ARBA" id="ARBA00022427"/>
    </source>
</evidence>
<dbReference type="GO" id="GO:0005923">
    <property type="term" value="C:bicellular tight junction"/>
    <property type="evidence" value="ECO:0007669"/>
    <property type="project" value="UniProtKB-SubCell"/>
</dbReference>
<keyword evidence="4" id="KW-0812">Transmembrane</keyword>
<evidence type="ECO:0000256" key="8">
    <source>
        <dbReference type="RuleBase" id="RU060637"/>
    </source>
</evidence>